<dbReference type="InterPro" id="IPR002110">
    <property type="entry name" value="Ankyrin_rpt"/>
</dbReference>
<evidence type="ECO:0000256" key="4">
    <source>
        <dbReference type="SAM" id="Coils"/>
    </source>
</evidence>
<dbReference type="Pfam" id="PF00023">
    <property type="entry name" value="Ank"/>
    <property type="match status" value="3"/>
</dbReference>
<dbReference type="InterPro" id="IPR036770">
    <property type="entry name" value="Ankyrin_rpt-contain_sf"/>
</dbReference>
<evidence type="ECO:0000256" key="2">
    <source>
        <dbReference type="ARBA" id="ARBA00023043"/>
    </source>
</evidence>
<feature type="repeat" description="ANK" evidence="3">
    <location>
        <begin position="510"/>
        <end position="542"/>
    </location>
</feature>
<evidence type="ECO:0000256" key="3">
    <source>
        <dbReference type="PROSITE-ProRule" id="PRU00023"/>
    </source>
</evidence>
<dbReference type="InterPro" id="IPR013083">
    <property type="entry name" value="Znf_RING/FYVE/PHD"/>
</dbReference>
<dbReference type="PROSITE" id="PS50297">
    <property type="entry name" value="ANK_REP_REGION"/>
    <property type="match status" value="8"/>
</dbReference>
<feature type="region of interest" description="Disordered" evidence="5">
    <location>
        <begin position="747"/>
        <end position="779"/>
    </location>
</feature>
<keyword evidence="8" id="KW-1185">Reference proteome</keyword>
<feature type="repeat" description="ANK" evidence="3">
    <location>
        <begin position="477"/>
        <end position="509"/>
    </location>
</feature>
<dbReference type="UniPathway" id="UPA00143"/>
<feature type="domain" description="U-box" evidence="6">
    <location>
        <begin position="225"/>
        <end position="298"/>
    </location>
</feature>
<feature type="repeat" description="ANK" evidence="3">
    <location>
        <begin position="444"/>
        <end position="476"/>
    </location>
</feature>
<dbReference type="SUPFAM" id="SSF48403">
    <property type="entry name" value="Ankyrin repeat"/>
    <property type="match status" value="1"/>
</dbReference>
<name>A0A2J8AAK2_9CHLO</name>
<dbReference type="PROSITE" id="PS51698">
    <property type="entry name" value="U_BOX"/>
    <property type="match status" value="2"/>
</dbReference>
<evidence type="ECO:0000259" key="6">
    <source>
        <dbReference type="PROSITE" id="PS51698"/>
    </source>
</evidence>
<dbReference type="Pfam" id="PF12796">
    <property type="entry name" value="Ank_2"/>
    <property type="match status" value="2"/>
</dbReference>
<dbReference type="PANTHER" id="PTHR24171">
    <property type="entry name" value="ANKYRIN REPEAT DOMAIN-CONTAINING PROTEIN 39-RELATED"/>
    <property type="match status" value="1"/>
</dbReference>
<dbReference type="EMBL" id="PGGS01000086">
    <property type="protein sequence ID" value="PNH09548.1"/>
    <property type="molecule type" value="Genomic_DNA"/>
</dbReference>
<feature type="repeat" description="ANK" evidence="3">
    <location>
        <begin position="543"/>
        <end position="575"/>
    </location>
</feature>
<dbReference type="Gene3D" id="1.25.40.20">
    <property type="entry name" value="Ankyrin repeat-containing domain"/>
    <property type="match status" value="4"/>
</dbReference>
<feature type="repeat" description="ANK" evidence="3">
    <location>
        <begin position="642"/>
        <end position="674"/>
    </location>
</feature>
<dbReference type="GO" id="GO:0004842">
    <property type="term" value="F:ubiquitin-protein transferase activity"/>
    <property type="evidence" value="ECO:0007669"/>
    <property type="project" value="InterPro"/>
</dbReference>
<dbReference type="PRINTS" id="PR01415">
    <property type="entry name" value="ANKYRIN"/>
</dbReference>
<feature type="domain" description="U-box" evidence="6">
    <location>
        <begin position="332"/>
        <end position="405"/>
    </location>
</feature>
<feature type="repeat" description="ANK" evidence="3">
    <location>
        <begin position="609"/>
        <end position="641"/>
    </location>
</feature>
<sequence>MPFFLVADAGLADAVTPYTIMQRAEYGGEVIRRVQAVTELPHGGGAENNIAFLKDVTCRLANDLSTFQLAMGVEQRSELMRTIHSLRADLTNIRFEIMRGLESLAAKMREDMERLWEEARAAPTSSRADEALLQQRIQAAVVAGLHKAGVLKSAAGASREEAEEIATALTLELEGLRRDKRVLDEQYLEQMVAALVLQDVRVSSGSSSGSRWPTAVAVVAASYASPPHDYCCPITLCVMRDPVTVESGHTFERKAIVQHLTTSNTNPLTSTPLQTKAVTPNINLRNAIESWLIVHGMTHEQADAAGMRTGNAQRSSGGSSGSRWPTAVAAASPPHDFLCPITLCVMRDPVTVESGHTFEWQAIMCHLAISNTNPITSTPLQTKAVTPNINLRNTIESWLIEHGMTYEQADARALLTAAKEGRLREVQTLLSDPANVNSNVQDENGWTALHCASEKGHKEMVEVLLRAGADVAAKSTNGWTALHLASQKGHTEAVKVLLRAGADVAVKSNNGWTALHLASQKGHTEPVEALLRSEANVAAKSDNGTTALHWASEKGHTGVVEALLRAGADVAAKSKDGRTAMHLASLNGHTEAVKALLRAGADMAAKSNDGWTTLHGASQKGHTEVVEALLRAGADVTTKSTNGTTALHWASDKGHTEVVELLLRVGADVAAKSKSGVTPQQMVAREFAEIYQPVNVAAVNMIQDTATLEPLATEYNKNGTTALHWASDKGHTEVVELLLRVGADVAAKSKEEEEEGEEGVDGSSGQEGERRGRRVPAARELPANVEVTVTGCEVEDGRKKLTTMTGVFNLQRYQEQQCTGRRGACLASKSSKSMTPLTAPHPAITRPTRYQVDPISLVHHTDADATVKELGICTATKDDPISHVCPTDADATVKELGICTATKQTKAHDIS</sequence>
<dbReference type="PROSITE" id="PS50088">
    <property type="entry name" value="ANK_REPEAT"/>
    <property type="match status" value="8"/>
</dbReference>
<keyword evidence="4" id="KW-0175">Coiled coil</keyword>
<dbReference type="InterPro" id="IPR003613">
    <property type="entry name" value="Ubox_domain"/>
</dbReference>
<protein>
    <submittedName>
        <fullName evidence="7">Ankyrin repeat domain-containing protein</fullName>
    </submittedName>
</protein>
<accession>A0A2J8AAK2</accession>
<evidence type="ECO:0000256" key="5">
    <source>
        <dbReference type="SAM" id="MobiDB-lite"/>
    </source>
</evidence>
<evidence type="ECO:0000313" key="7">
    <source>
        <dbReference type="EMBL" id="PNH09548.1"/>
    </source>
</evidence>
<feature type="repeat" description="ANK" evidence="3">
    <location>
        <begin position="718"/>
        <end position="750"/>
    </location>
</feature>
<evidence type="ECO:0000256" key="1">
    <source>
        <dbReference type="ARBA" id="ARBA00022737"/>
    </source>
</evidence>
<feature type="coiled-coil region" evidence="4">
    <location>
        <begin position="159"/>
        <end position="186"/>
    </location>
</feature>
<dbReference type="Proteomes" id="UP000236333">
    <property type="component" value="Unassembled WGS sequence"/>
</dbReference>
<keyword evidence="2 3" id="KW-0040">ANK repeat</keyword>
<feature type="region of interest" description="Disordered" evidence="5">
    <location>
        <begin position="307"/>
        <end position="327"/>
    </location>
</feature>
<dbReference type="Gene3D" id="3.30.40.10">
    <property type="entry name" value="Zinc/RING finger domain, C3HC4 (zinc finger)"/>
    <property type="match status" value="2"/>
</dbReference>
<dbReference type="OrthoDB" id="3065869at2759"/>
<dbReference type="AlphaFoldDB" id="A0A2J8AAK2"/>
<evidence type="ECO:0000313" key="8">
    <source>
        <dbReference type="Proteomes" id="UP000236333"/>
    </source>
</evidence>
<proteinExistence type="predicted"/>
<organism evidence="7 8">
    <name type="scientific">Tetrabaena socialis</name>
    <dbReference type="NCBI Taxonomy" id="47790"/>
    <lineage>
        <taxon>Eukaryota</taxon>
        <taxon>Viridiplantae</taxon>
        <taxon>Chlorophyta</taxon>
        <taxon>core chlorophytes</taxon>
        <taxon>Chlorophyceae</taxon>
        <taxon>CS clade</taxon>
        <taxon>Chlamydomonadales</taxon>
        <taxon>Tetrabaenaceae</taxon>
        <taxon>Tetrabaena</taxon>
    </lineage>
</organism>
<reference evidence="7 8" key="1">
    <citation type="journal article" date="2017" name="Mol. Biol. Evol.">
        <title>The 4-celled Tetrabaena socialis nuclear genome reveals the essential components for genetic control of cell number at the origin of multicellularity in the volvocine lineage.</title>
        <authorList>
            <person name="Featherston J."/>
            <person name="Arakaki Y."/>
            <person name="Hanschen E.R."/>
            <person name="Ferris P.J."/>
            <person name="Michod R.E."/>
            <person name="Olson B.J.S.C."/>
            <person name="Nozaki H."/>
            <person name="Durand P.M."/>
        </authorList>
    </citation>
    <scope>NUCLEOTIDE SEQUENCE [LARGE SCALE GENOMIC DNA]</scope>
    <source>
        <strain evidence="7 8">NIES-571</strain>
    </source>
</reference>
<gene>
    <name evidence="7" type="ORF">TSOC_003804</name>
</gene>
<dbReference type="SMART" id="SM00504">
    <property type="entry name" value="Ubox"/>
    <property type="match status" value="2"/>
</dbReference>
<feature type="repeat" description="ANK" evidence="3">
    <location>
        <begin position="576"/>
        <end position="608"/>
    </location>
</feature>
<keyword evidence="1" id="KW-0677">Repeat</keyword>
<dbReference type="SUPFAM" id="SSF57850">
    <property type="entry name" value="RING/U-box"/>
    <property type="match status" value="2"/>
</dbReference>
<comment type="caution">
    <text evidence="7">The sequence shown here is derived from an EMBL/GenBank/DDBJ whole genome shotgun (WGS) entry which is preliminary data.</text>
</comment>
<dbReference type="GO" id="GO:0085020">
    <property type="term" value="P:protein K6-linked ubiquitination"/>
    <property type="evidence" value="ECO:0007669"/>
    <property type="project" value="TreeGrafter"/>
</dbReference>
<dbReference type="Pfam" id="PF04564">
    <property type="entry name" value="U-box"/>
    <property type="match status" value="2"/>
</dbReference>
<dbReference type="SMART" id="SM00248">
    <property type="entry name" value="ANK"/>
    <property type="match status" value="9"/>
</dbReference>